<evidence type="ECO:0000313" key="9">
    <source>
        <dbReference type="Proteomes" id="UP001592581"/>
    </source>
</evidence>
<dbReference type="EC" id="1.-.-.-" evidence="8"/>
<keyword evidence="5 8" id="KW-0560">Oxidoreductase</keyword>
<keyword evidence="4" id="KW-0274">FAD</keyword>
<evidence type="ECO:0000259" key="7">
    <source>
        <dbReference type="Pfam" id="PF02771"/>
    </source>
</evidence>
<evidence type="ECO:0000259" key="6">
    <source>
        <dbReference type="Pfam" id="PF00441"/>
    </source>
</evidence>
<evidence type="ECO:0000256" key="1">
    <source>
        <dbReference type="ARBA" id="ARBA00001974"/>
    </source>
</evidence>
<dbReference type="RefSeq" id="WP_380562520.1">
    <property type="nucleotide sequence ID" value="NZ_JBEUKS010000001.1"/>
</dbReference>
<dbReference type="EMBL" id="JBEUKS010000001">
    <property type="protein sequence ID" value="MFC1437290.1"/>
    <property type="molecule type" value="Genomic_DNA"/>
</dbReference>
<reference evidence="8 9" key="1">
    <citation type="submission" date="2024-06" db="EMBL/GenBank/DDBJ databases">
        <authorList>
            <person name="Lee S.D."/>
        </authorList>
    </citation>
    <scope>NUCLEOTIDE SEQUENCE [LARGE SCALE GENOMIC DNA]</scope>
    <source>
        <strain evidence="8 9">N1-10</strain>
    </source>
</reference>
<evidence type="ECO:0000256" key="5">
    <source>
        <dbReference type="ARBA" id="ARBA00023002"/>
    </source>
</evidence>
<comment type="similarity">
    <text evidence="2">Belongs to the acyl-CoA dehydrogenase family.</text>
</comment>
<dbReference type="Gene3D" id="1.20.140.10">
    <property type="entry name" value="Butyryl-CoA Dehydrogenase, subunit A, domain 3"/>
    <property type="match status" value="1"/>
</dbReference>
<dbReference type="InterPro" id="IPR009100">
    <property type="entry name" value="AcylCoA_DH/oxidase_NM_dom_sf"/>
</dbReference>
<dbReference type="Gene3D" id="2.40.110.10">
    <property type="entry name" value="Butyryl-CoA Dehydrogenase, subunit A, domain 2"/>
    <property type="match status" value="1"/>
</dbReference>
<dbReference type="Gene3D" id="1.10.540.10">
    <property type="entry name" value="Acyl-CoA dehydrogenase/oxidase, N-terminal domain"/>
    <property type="match status" value="1"/>
</dbReference>
<sequence length="366" mass="37978">MELMISDEQLALIGTVRAWLADRTDLARARADRDGAGLVRREDVRAAAGLGLVGLLRAGEGGTHADLALVAEELGRAGSPLPIGRAAVVCRLLELAGIDGDAADRIASGELLAVPAVAEPGEDPVLAVLSDSGAVLTGTLGQVLGGSDADLLLVATVTDRGEHVLALLDADGPGITRTRRTALDLTRDLARVDLDGAVAQPERSAVVDPAVHRLLVDALTVHQAADAVGAADLLLERTVQYVKERRQFGVAVGSFQAVKHHAANMALDVRCARLTVRAAAGALDGGEAVERATRVANAGSLAKEACARVAGTALQLHGGMGFTWEHDLHLYLRRIKTSELLDGTPRQHRSALAAVLLPGGPARRAA</sequence>
<dbReference type="Pfam" id="PF02771">
    <property type="entry name" value="Acyl-CoA_dh_N"/>
    <property type="match status" value="1"/>
</dbReference>
<gene>
    <name evidence="8" type="ORF">ABUW04_03380</name>
</gene>
<keyword evidence="3" id="KW-0285">Flavoprotein</keyword>
<evidence type="ECO:0000313" key="8">
    <source>
        <dbReference type="EMBL" id="MFC1437290.1"/>
    </source>
</evidence>
<dbReference type="PANTHER" id="PTHR43884">
    <property type="entry name" value="ACYL-COA DEHYDROGENASE"/>
    <property type="match status" value="1"/>
</dbReference>
<feature type="domain" description="Acyl-CoA dehydrogenase/oxidase N-terminal" evidence="7">
    <location>
        <begin position="6"/>
        <end position="83"/>
    </location>
</feature>
<name>A0ABV6XG94_9ACTN</name>
<protein>
    <submittedName>
        <fullName evidence="8">Acyl-CoA dehydrogenase family protein</fullName>
        <ecNumber evidence="8">1.-.-.-</ecNumber>
    </submittedName>
</protein>
<dbReference type="InterPro" id="IPR036250">
    <property type="entry name" value="AcylCo_DH-like_C"/>
</dbReference>
<dbReference type="GO" id="GO:0016491">
    <property type="term" value="F:oxidoreductase activity"/>
    <property type="evidence" value="ECO:0007669"/>
    <property type="project" value="UniProtKB-KW"/>
</dbReference>
<organism evidence="8 9">
    <name type="scientific">Streptacidiphilus jeojiensis</name>
    <dbReference type="NCBI Taxonomy" id="3229225"/>
    <lineage>
        <taxon>Bacteria</taxon>
        <taxon>Bacillati</taxon>
        <taxon>Actinomycetota</taxon>
        <taxon>Actinomycetes</taxon>
        <taxon>Kitasatosporales</taxon>
        <taxon>Streptomycetaceae</taxon>
        <taxon>Streptacidiphilus</taxon>
    </lineage>
</organism>
<dbReference type="InterPro" id="IPR046373">
    <property type="entry name" value="Acyl-CoA_Oxase/DH_mid-dom_sf"/>
</dbReference>
<dbReference type="Proteomes" id="UP001592581">
    <property type="component" value="Unassembled WGS sequence"/>
</dbReference>
<comment type="cofactor">
    <cofactor evidence="1">
        <name>FAD</name>
        <dbReference type="ChEBI" id="CHEBI:57692"/>
    </cofactor>
</comment>
<dbReference type="InterPro" id="IPR009075">
    <property type="entry name" value="AcylCo_DH/oxidase_C"/>
</dbReference>
<dbReference type="Pfam" id="PF00441">
    <property type="entry name" value="Acyl-CoA_dh_1"/>
    <property type="match status" value="1"/>
</dbReference>
<dbReference type="InterPro" id="IPR037069">
    <property type="entry name" value="AcylCoA_DH/ox_N_sf"/>
</dbReference>
<dbReference type="SUPFAM" id="SSF56645">
    <property type="entry name" value="Acyl-CoA dehydrogenase NM domain-like"/>
    <property type="match status" value="1"/>
</dbReference>
<dbReference type="PANTHER" id="PTHR43884:SF20">
    <property type="entry name" value="ACYL-COA DEHYDROGENASE FADE28"/>
    <property type="match status" value="1"/>
</dbReference>
<keyword evidence="9" id="KW-1185">Reference proteome</keyword>
<proteinExistence type="inferred from homology"/>
<evidence type="ECO:0000256" key="4">
    <source>
        <dbReference type="ARBA" id="ARBA00022827"/>
    </source>
</evidence>
<evidence type="ECO:0000256" key="3">
    <source>
        <dbReference type="ARBA" id="ARBA00022630"/>
    </source>
</evidence>
<dbReference type="InterPro" id="IPR013786">
    <property type="entry name" value="AcylCoA_DH/ox_N"/>
</dbReference>
<feature type="domain" description="Acyl-CoA dehydrogenase/oxidase C-terminal" evidence="6">
    <location>
        <begin position="223"/>
        <end position="356"/>
    </location>
</feature>
<comment type="caution">
    <text evidence="8">The sequence shown here is derived from an EMBL/GenBank/DDBJ whole genome shotgun (WGS) entry which is preliminary data.</text>
</comment>
<dbReference type="SUPFAM" id="SSF47203">
    <property type="entry name" value="Acyl-CoA dehydrogenase C-terminal domain-like"/>
    <property type="match status" value="1"/>
</dbReference>
<evidence type="ECO:0000256" key="2">
    <source>
        <dbReference type="ARBA" id="ARBA00009347"/>
    </source>
</evidence>
<accession>A0ABV6XG94</accession>